<dbReference type="eggNOG" id="KOG3886">
    <property type="taxonomic scope" value="Eukaryota"/>
</dbReference>
<dbReference type="InterPro" id="IPR001325">
    <property type="entry name" value="IL-4/IL-13"/>
</dbReference>
<dbReference type="GO" id="GO:0005576">
    <property type="term" value="C:extracellular region"/>
    <property type="evidence" value="ECO:0007669"/>
    <property type="project" value="InterPro"/>
</dbReference>
<evidence type="ECO:0000256" key="3">
    <source>
        <dbReference type="ARBA" id="ARBA00030247"/>
    </source>
</evidence>
<sequence>MGVRFPVIVTCFCLLACNPLEARHQSRICWYKVLQEIIRSLNFLKEQKVSCKQMNVSDIFEDPKENNQSEMLCKAAAVLTKAQCFCQECRHLKVIRVNLLELTRTVRCPVNTTSNTTLHGFLERLTDLSQMIMKQNLVH</sequence>
<feature type="signal peptide" evidence="5">
    <location>
        <begin position="1"/>
        <end position="22"/>
    </location>
</feature>
<dbReference type="InterPro" id="IPR002354">
    <property type="entry name" value="IL-4"/>
</dbReference>
<dbReference type="PANTHER" id="PTHR47401">
    <property type="entry name" value="INTERLEUKIN-4"/>
    <property type="match status" value="1"/>
</dbReference>
<dbReference type="SMR" id="A0A1U7RHQ0"/>
<evidence type="ECO:0000256" key="5">
    <source>
        <dbReference type="SAM" id="SignalP"/>
    </source>
</evidence>
<name>A0A1U7RHQ0_ALLSI</name>
<dbReference type="InterPro" id="IPR009079">
    <property type="entry name" value="4_helix_cytokine-like_core"/>
</dbReference>
<dbReference type="GO" id="GO:0005136">
    <property type="term" value="F:interleukin-4 receptor binding"/>
    <property type="evidence" value="ECO:0007669"/>
    <property type="project" value="InterPro"/>
</dbReference>
<dbReference type="RefSeq" id="XP_006023629.1">
    <property type="nucleotide sequence ID" value="XM_006023567.1"/>
</dbReference>
<dbReference type="SMART" id="SM00190">
    <property type="entry name" value="IL4_13"/>
    <property type="match status" value="1"/>
</dbReference>
<evidence type="ECO:0000313" key="7">
    <source>
        <dbReference type="RefSeq" id="XP_006023629.1"/>
    </source>
</evidence>
<keyword evidence="2" id="KW-0075">B-cell activation</keyword>
<protein>
    <recommendedName>
        <fullName evidence="1">Interleukin-4</fullName>
    </recommendedName>
    <alternativeName>
        <fullName evidence="4">B-cell stimulatory factor 1</fullName>
    </alternativeName>
    <alternativeName>
        <fullName evidence="3">Lymphocyte stimulatory factor 1</fullName>
    </alternativeName>
</protein>
<dbReference type="GeneID" id="102374890"/>
<dbReference type="InParanoid" id="A0A1U7RHQ0"/>
<dbReference type="STRING" id="38654.A0A1U7RHQ0"/>
<keyword evidence="5" id="KW-0732">Signal</keyword>
<dbReference type="OrthoDB" id="9162144at2759"/>
<dbReference type="Pfam" id="PF00727">
    <property type="entry name" value="IL4"/>
    <property type="match status" value="1"/>
</dbReference>
<dbReference type="GO" id="GO:0042113">
    <property type="term" value="P:B cell activation"/>
    <property type="evidence" value="ECO:0007669"/>
    <property type="project" value="UniProtKB-KW"/>
</dbReference>
<dbReference type="CTD" id="3565"/>
<evidence type="ECO:0000256" key="2">
    <source>
        <dbReference type="ARBA" id="ARBA00022936"/>
    </source>
</evidence>
<organism evidence="6 7">
    <name type="scientific">Alligator sinensis</name>
    <name type="common">Chinese alligator</name>
    <dbReference type="NCBI Taxonomy" id="38654"/>
    <lineage>
        <taxon>Eukaryota</taxon>
        <taxon>Metazoa</taxon>
        <taxon>Chordata</taxon>
        <taxon>Craniata</taxon>
        <taxon>Vertebrata</taxon>
        <taxon>Euteleostomi</taxon>
        <taxon>Archelosauria</taxon>
        <taxon>Archosauria</taxon>
        <taxon>Crocodylia</taxon>
        <taxon>Alligatoridae</taxon>
        <taxon>Alligatorinae</taxon>
        <taxon>Alligator</taxon>
    </lineage>
</organism>
<dbReference type="Gene3D" id="1.20.1250.10">
    <property type="match status" value="1"/>
</dbReference>
<evidence type="ECO:0000256" key="1">
    <source>
        <dbReference type="ARBA" id="ARBA00019467"/>
    </source>
</evidence>
<gene>
    <name evidence="7" type="primary">IL4</name>
</gene>
<accession>A0A1U7RHQ0</accession>
<dbReference type="SUPFAM" id="SSF47266">
    <property type="entry name" value="4-helical cytokines"/>
    <property type="match status" value="1"/>
</dbReference>
<evidence type="ECO:0000256" key="4">
    <source>
        <dbReference type="ARBA" id="ARBA00031287"/>
    </source>
</evidence>
<dbReference type="KEGG" id="asn:102374890"/>
<keyword evidence="6" id="KW-1185">Reference proteome</keyword>
<dbReference type="AlphaFoldDB" id="A0A1U7RHQ0"/>
<evidence type="ECO:0000313" key="6">
    <source>
        <dbReference type="Proteomes" id="UP000189705"/>
    </source>
</evidence>
<reference evidence="7" key="1">
    <citation type="submission" date="2025-08" db="UniProtKB">
        <authorList>
            <consortium name="RefSeq"/>
        </authorList>
    </citation>
    <scope>IDENTIFICATION</scope>
</reference>
<dbReference type="PANTHER" id="PTHR47401:SF1">
    <property type="entry name" value="INTERLEUKIN-4"/>
    <property type="match status" value="1"/>
</dbReference>
<dbReference type="GO" id="GO:0006955">
    <property type="term" value="P:immune response"/>
    <property type="evidence" value="ECO:0007669"/>
    <property type="project" value="InterPro"/>
</dbReference>
<proteinExistence type="predicted"/>
<feature type="chain" id="PRO_5010569061" description="Interleukin-4" evidence="5">
    <location>
        <begin position="23"/>
        <end position="139"/>
    </location>
</feature>
<dbReference type="PRINTS" id="PR00431">
    <property type="entry name" value="INTERLEUKIN4"/>
</dbReference>
<dbReference type="Proteomes" id="UP000189705">
    <property type="component" value="Unplaced"/>
</dbReference>
<dbReference type="GO" id="GO:0008083">
    <property type="term" value="F:growth factor activity"/>
    <property type="evidence" value="ECO:0007669"/>
    <property type="project" value="InterPro"/>
</dbReference>